<comment type="caution">
    <text evidence="3">The sequence shown here is derived from an EMBL/GenBank/DDBJ whole genome shotgun (WGS) entry which is preliminary data.</text>
</comment>
<dbReference type="AlphaFoldDB" id="A0A051TY10"/>
<feature type="region of interest" description="Disordered" evidence="1">
    <location>
        <begin position="214"/>
        <end position="264"/>
    </location>
</feature>
<organism evidence="3 4">
    <name type="scientific">Mycobacterium [tuberculosis] TKK-01-0051</name>
    <dbReference type="NCBI Taxonomy" id="1324261"/>
    <lineage>
        <taxon>Bacteria</taxon>
        <taxon>Bacillati</taxon>
        <taxon>Actinomycetota</taxon>
        <taxon>Actinomycetes</taxon>
        <taxon>Mycobacteriales</taxon>
        <taxon>Mycobacteriaceae</taxon>
        <taxon>Mycobacterium</taxon>
        <taxon>Mycobacterium avium complex (MAC)</taxon>
    </lineage>
</organism>
<feature type="transmembrane region" description="Helical" evidence="2">
    <location>
        <begin position="119"/>
        <end position="140"/>
    </location>
</feature>
<feature type="compositionally biased region" description="Basic and acidic residues" evidence="1">
    <location>
        <begin position="1"/>
        <end position="11"/>
    </location>
</feature>
<evidence type="ECO:0000313" key="3">
    <source>
        <dbReference type="EMBL" id="KBZ61533.1"/>
    </source>
</evidence>
<dbReference type="HOGENOM" id="CLU_1053032_0_0_11"/>
<feature type="transmembrane region" description="Helical" evidence="2">
    <location>
        <begin position="147"/>
        <end position="169"/>
    </location>
</feature>
<dbReference type="PATRIC" id="fig|1324261.3.peg.4527"/>
<feature type="compositionally biased region" description="Pro residues" evidence="1">
    <location>
        <begin position="29"/>
        <end position="69"/>
    </location>
</feature>
<evidence type="ECO:0008006" key="5">
    <source>
        <dbReference type="Google" id="ProtNLM"/>
    </source>
</evidence>
<evidence type="ECO:0000256" key="2">
    <source>
        <dbReference type="SAM" id="Phobius"/>
    </source>
</evidence>
<reference evidence="3 4" key="1">
    <citation type="submission" date="2014-04" db="EMBL/GenBank/DDBJ databases">
        <title>The Genome Sequence of Mycobacterium tuberculosis TKK-01-0051.</title>
        <authorList>
            <consortium name="The Broad Institute Genomics Platform"/>
            <consortium name="The Broad Institute Genome Sequencing Center for Infectious Disease"/>
            <person name="Earl A.M."/>
            <person name="Cohen K."/>
            <person name="Pym A."/>
            <person name="Bishai W."/>
            <person name="Maharaj K."/>
            <person name="Desjardins C."/>
            <person name="Abeel T."/>
            <person name="Young S."/>
            <person name="Zeng Q."/>
            <person name="Gargeya S."/>
            <person name="Abouelleil A."/>
            <person name="Alvarado L."/>
            <person name="Chapman S.B."/>
            <person name="Gainer-Dewar J."/>
            <person name="Goldberg J."/>
            <person name="Griggs A."/>
            <person name="Gujja S."/>
            <person name="Hansen M."/>
            <person name="Howarth C."/>
            <person name="Imamovic A."/>
            <person name="Larimer J."/>
            <person name="Murphy C."/>
            <person name="Naylor J."/>
            <person name="Pearson M."/>
            <person name="Poon T.W."/>
            <person name="Priest M."/>
            <person name="Roberts A."/>
            <person name="Saif S."/>
            <person name="Shea T."/>
            <person name="Sykes S."/>
            <person name="Wortman J."/>
            <person name="Nusbaum C."/>
            <person name="Birren B."/>
        </authorList>
    </citation>
    <scope>NUCLEOTIDE SEQUENCE [LARGE SCALE GENOMIC DNA]</scope>
    <source>
        <strain evidence="3 4">TKK-01-0051</strain>
    </source>
</reference>
<accession>A0A051TY10</accession>
<feature type="region of interest" description="Disordered" evidence="1">
    <location>
        <begin position="1"/>
        <end position="69"/>
    </location>
</feature>
<sequence>MAAQADGRRAGEALTVSDHSQDPFFDPFSPQPVSPAPSWAAPPPSPDVPARPEPRPPTAPPPARPPVPPGKSVAGLSPVTVFFGSYVFAGIAALLLAAAIAVLVAISDFRSRGSTSGPLLVATAAGLIVVAALVVSLAVLTDRGRSWARIATWGVCGLGLCAGVGVFVTDPGESVAWFGQLLHVGAVAGMIISVSSAVLLGLPESSAYFRRSEPKPVPVSAFPQPAAFPAPPASHQPPPPPQPPAGSAPPPRTPANDPDYDPFS</sequence>
<evidence type="ECO:0000256" key="1">
    <source>
        <dbReference type="SAM" id="MobiDB-lite"/>
    </source>
</evidence>
<keyword evidence="2" id="KW-1133">Transmembrane helix</keyword>
<dbReference type="RefSeq" id="WP_158672673.1">
    <property type="nucleotide sequence ID" value="NZ_KK328284.1"/>
</dbReference>
<keyword evidence="2" id="KW-0812">Transmembrane</keyword>
<evidence type="ECO:0000313" key="4">
    <source>
        <dbReference type="Proteomes" id="UP000025947"/>
    </source>
</evidence>
<dbReference type="Proteomes" id="UP000025947">
    <property type="component" value="Unassembled WGS sequence"/>
</dbReference>
<proteinExistence type="predicted"/>
<keyword evidence="4" id="KW-1185">Reference proteome</keyword>
<feature type="transmembrane region" description="Helical" evidence="2">
    <location>
        <begin position="81"/>
        <end position="107"/>
    </location>
</feature>
<gene>
    <name evidence="3" type="ORF">K875_04495</name>
</gene>
<keyword evidence="2" id="KW-0472">Membrane</keyword>
<protein>
    <recommendedName>
        <fullName evidence="5">Transmembrane protein</fullName>
    </recommendedName>
</protein>
<feature type="compositionally biased region" description="Pro residues" evidence="1">
    <location>
        <begin position="226"/>
        <end position="253"/>
    </location>
</feature>
<feature type="transmembrane region" description="Helical" evidence="2">
    <location>
        <begin position="181"/>
        <end position="202"/>
    </location>
</feature>
<dbReference type="EMBL" id="JLXW01000010">
    <property type="protein sequence ID" value="KBZ61533.1"/>
    <property type="molecule type" value="Genomic_DNA"/>
</dbReference>
<name>A0A051TY10_9MYCO</name>